<keyword evidence="6" id="KW-1185">Reference proteome</keyword>
<dbReference type="PROSITE" id="PS01081">
    <property type="entry name" value="HTH_TETR_1"/>
    <property type="match status" value="1"/>
</dbReference>
<dbReference type="InterPro" id="IPR023772">
    <property type="entry name" value="DNA-bd_HTH_TetR-type_CS"/>
</dbReference>
<dbReference type="GO" id="GO:0003677">
    <property type="term" value="F:DNA binding"/>
    <property type="evidence" value="ECO:0007669"/>
    <property type="project" value="UniProtKB-UniRule"/>
</dbReference>
<evidence type="ECO:0000259" key="4">
    <source>
        <dbReference type="PROSITE" id="PS50977"/>
    </source>
</evidence>
<dbReference type="InterPro" id="IPR050624">
    <property type="entry name" value="HTH-type_Tx_Regulator"/>
</dbReference>
<feature type="DNA-binding region" description="H-T-H motif" evidence="3">
    <location>
        <begin position="32"/>
        <end position="51"/>
    </location>
</feature>
<name>A0A2U1JMF8_9BACI</name>
<keyword evidence="2 3" id="KW-0238">DNA-binding</keyword>
<dbReference type="PROSITE" id="PS50977">
    <property type="entry name" value="HTH_TETR_2"/>
    <property type="match status" value="1"/>
</dbReference>
<reference evidence="5 6" key="1">
    <citation type="submission" date="2018-04" db="EMBL/GenBank/DDBJ databases">
        <title>Camelliibacillus theae gen. nov., sp. nov., isolated from Pu'er tea.</title>
        <authorList>
            <person name="Niu L."/>
        </authorList>
    </citation>
    <scope>NUCLEOTIDE SEQUENCE [LARGE SCALE GENOMIC DNA]</scope>
    <source>
        <strain evidence="5 6">T8</strain>
    </source>
</reference>
<dbReference type="RefSeq" id="WP_116556219.1">
    <property type="nucleotide sequence ID" value="NZ_QCZG01000062.1"/>
</dbReference>
<dbReference type="Proteomes" id="UP000245998">
    <property type="component" value="Unassembled WGS sequence"/>
</dbReference>
<dbReference type="PANTHER" id="PTHR43479:SF21">
    <property type="entry name" value="TRANSCRIPTIONAL REGULATOR, TETR FAMILY"/>
    <property type="match status" value="1"/>
</dbReference>
<proteinExistence type="predicted"/>
<evidence type="ECO:0000313" key="5">
    <source>
        <dbReference type="EMBL" id="PWA06063.1"/>
    </source>
</evidence>
<dbReference type="InterPro" id="IPR009057">
    <property type="entry name" value="Homeodomain-like_sf"/>
</dbReference>
<keyword evidence="1" id="KW-0678">Repressor</keyword>
<dbReference type="PRINTS" id="PR00455">
    <property type="entry name" value="HTHTETR"/>
</dbReference>
<dbReference type="Gene3D" id="1.10.357.10">
    <property type="entry name" value="Tetracycline Repressor, domain 2"/>
    <property type="match status" value="1"/>
</dbReference>
<evidence type="ECO:0000256" key="1">
    <source>
        <dbReference type="ARBA" id="ARBA00022491"/>
    </source>
</evidence>
<dbReference type="Pfam" id="PF00440">
    <property type="entry name" value="TetR_N"/>
    <property type="match status" value="1"/>
</dbReference>
<dbReference type="PANTHER" id="PTHR43479">
    <property type="entry name" value="ACREF/ENVCD OPERON REPRESSOR-RELATED"/>
    <property type="match status" value="1"/>
</dbReference>
<protein>
    <submittedName>
        <fullName evidence="5">TetR/AcrR family transcriptional regulator</fullName>
    </submittedName>
</protein>
<accession>A0A2U1JMF8</accession>
<evidence type="ECO:0000256" key="2">
    <source>
        <dbReference type="ARBA" id="ARBA00023125"/>
    </source>
</evidence>
<dbReference type="EMBL" id="QCZG01000062">
    <property type="protein sequence ID" value="PWA06063.1"/>
    <property type="molecule type" value="Genomic_DNA"/>
</dbReference>
<sequence>MNGYERRKQKKMEQIFGASIELFFKYGFQKVSVNEIADKAKVSPATIYNYFGTKEQLYTDSLINWMDKQLAQYEDILDSGLSFPEKTKEIMLLEAKNLKILADEFPKISSSKLSGVVQMMDSYSEQKIEHFFKKFVALGKQEGYIRKDQTEEMMMRYFTMFQNELRRYWEASNQEWAPWSMDQLMELFFYGVAGRTLPQE</sequence>
<dbReference type="InterPro" id="IPR001647">
    <property type="entry name" value="HTH_TetR"/>
</dbReference>
<dbReference type="SUPFAM" id="SSF46689">
    <property type="entry name" value="Homeodomain-like"/>
    <property type="match status" value="1"/>
</dbReference>
<dbReference type="AlphaFoldDB" id="A0A2U1JMF8"/>
<evidence type="ECO:0000313" key="6">
    <source>
        <dbReference type="Proteomes" id="UP000245998"/>
    </source>
</evidence>
<gene>
    <name evidence="5" type="ORF">DCC39_17700</name>
</gene>
<organism evidence="5 6">
    <name type="scientific">Pueribacillus theae</name>
    <dbReference type="NCBI Taxonomy" id="2171751"/>
    <lineage>
        <taxon>Bacteria</taxon>
        <taxon>Bacillati</taxon>
        <taxon>Bacillota</taxon>
        <taxon>Bacilli</taxon>
        <taxon>Bacillales</taxon>
        <taxon>Bacillaceae</taxon>
        <taxon>Pueribacillus</taxon>
    </lineage>
</organism>
<feature type="domain" description="HTH tetR-type" evidence="4">
    <location>
        <begin position="9"/>
        <end position="69"/>
    </location>
</feature>
<evidence type="ECO:0000256" key="3">
    <source>
        <dbReference type="PROSITE-ProRule" id="PRU00335"/>
    </source>
</evidence>
<comment type="caution">
    <text evidence="5">The sequence shown here is derived from an EMBL/GenBank/DDBJ whole genome shotgun (WGS) entry which is preliminary data.</text>
</comment>
<dbReference type="OrthoDB" id="113732at2"/>